<organism evidence="2 3">
    <name type="scientific">Caenorhabditis japonica</name>
    <dbReference type="NCBI Taxonomy" id="281687"/>
    <lineage>
        <taxon>Eukaryota</taxon>
        <taxon>Metazoa</taxon>
        <taxon>Ecdysozoa</taxon>
        <taxon>Nematoda</taxon>
        <taxon>Chromadorea</taxon>
        <taxon>Rhabditida</taxon>
        <taxon>Rhabditina</taxon>
        <taxon>Rhabditomorpha</taxon>
        <taxon>Rhabditoidea</taxon>
        <taxon>Rhabditidae</taxon>
        <taxon>Peloderinae</taxon>
        <taxon>Caenorhabditis</taxon>
    </lineage>
</organism>
<feature type="transmembrane region" description="Helical" evidence="1">
    <location>
        <begin position="6"/>
        <end position="31"/>
    </location>
</feature>
<protein>
    <submittedName>
        <fullName evidence="2">Uncharacterized protein</fullName>
    </submittedName>
</protein>
<dbReference type="AlphaFoldDB" id="A0A8R1ERD6"/>
<reference evidence="2" key="2">
    <citation type="submission" date="2022-06" db="UniProtKB">
        <authorList>
            <consortium name="EnsemblMetazoa"/>
        </authorList>
    </citation>
    <scope>IDENTIFICATION</scope>
    <source>
        <strain evidence="2">DF5081</strain>
    </source>
</reference>
<keyword evidence="1" id="KW-1133">Transmembrane helix</keyword>
<evidence type="ECO:0000256" key="1">
    <source>
        <dbReference type="SAM" id="Phobius"/>
    </source>
</evidence>
<proteinExistence type="predicted"/>
<keyword evidence="1" id="KW-0812">Transmembrane</keyword>
<evidence type="ECO:0000313" key="2">
    <source>
        <dbReference type="EnsemblMetazoa" id="CJA41021.1"/>
    </source>
</evidence>
<keyword evidence="1" id="KW-0472">Membrane</keyword>
<name>A0A8R1ERD6_CAEJA</name>
<dbReference type="Proteomes" id="UP000005237">
    <property type="component" value="Unassembled WGS sequence"/>
</dbReference>
<reference evidence="3" key="1">
    <citation type="submission" date="2010-08" db="EMBL/GenBank/DDBJ databases">
        <authorList>
            <consortium name="Caenorhabditis japonica Sequencing Consortium"/>
            <person name="Wilson R.K."/>
        </authorList>
    </citation>
    <scope>NUCLEOTIDE SEQUENCE [LARGE SCALE GENOMIC DNA]</scope>
    <source>
        <strain evidence="3">DF5081</strain>
    </source>
</reference>
<keyword evidence="3" id="KW-1185">Reference proteome</keyword>
<accession>A0A8R1ERD6</accession>
<evidence type="ECO:0000313" key="3">
    <source>
        <dbReference type="Proteomes" id="UP000005237"/>
    </source>
</evidence>
<dbReference type="EnsemblMetazoa" id="CJA41021.1">
    <property type="protein sequence ID" value="CJA41021.1"/>
    <property type="gene ID" value="WBGene00216869"/>
</dbReference>
<sequence>MMWIVYTAQILFVILNVCCIVFDGCLLYACVKKRFFNNKKKTSSPIVYISFMAVCGTSGKLPAFVAICGWPLADLIDPNGGYES</sequence>